<dbReference type="Gene3D" id="3.40.50.2000">
    <property type="entry name" value="Glycogen Phosphorylase B"/>
    <property type="match status" value="1"/>
</dbReference>
<dbReference type="EMBL" id="BART01009383">
    <property type="protein sequence ID" value="GAG67491.1"/>
    <property type="molecule type" value="Genomic_DNA"/>
</dbReference>
<name>X1B669_9ZZZZ</name>
<reference evidence="1" key="1">
    <citation type="journal article" date="2014" name="Front. Microbiol.">
        <title>High frequency of phylogenetically diverse reductive dehalogenase-homologous genes in deep subseafloor sedimentary metagenomes.</title>
        <authorList>
            <person name="Kawai M."/>
            <person name="Futagami T."/>
            <person name="Toyoda A."/>
            <person name="Takaki Y."/>
            <person name="Nishi S."/>
            <person name="Hori S."/>
            <person name="Arai W."/>
            <person name="Tsubouchi T."/>
            <person name="Morono Y."/>
            <person name="Uchiyama I."/>
            <person name="Ito T."/>
            <person name="Fujiyama A."/>
            <person name="Inagaki F."/>
            <person name="Takami H."/>
        </authorList>
    </citation>
    <scope>NUCLEOTIDE SEQUENCE</scope>
    <source>
        <strain evidence="1">Expedition CK06-06</strain>
    </source>
</reference>
<dbReference type="AlphaFoldDB" id="X1B669"/>
<dbReference type="PANTHER" id="PTHR45825:SF11">
    <property type="entry name" value="ALPHA AMYLASE DOMAIN-CONTAINING PROTEIN"/>
    <property type="match status" value="1"/>
</dbReference>
<feature type="non-terminal residue" evidence="1">
    <location>
        <position position="1"/>
    </location>
</feature>
<dbReference type="PANTHER" id="PTHR45825">
    <property type="entry name" value="GRANULE-BOUND STARCH SYNTHASE 1, CHLOROPLASTIC/AMYLOPLASTIC"/>
    <property type="match status" value="1"/>
</dbReference>
<protein>
    <submittedName>
        <fullName evidence="1">Uncharacterized protein</fullName>
    </submittedName>
</protein>
<comment type="caution">
    <text evidence="1">The sequence shown here is derived from an EMBL/GenBank/DDBJ whole genome shotgun (WGS) entry which is preliminary data.</text>
</comment>
<organism evidence="1">
    <name type="scientific">marine sediment metagenome</name>
    <dbReference type="NCBI Taxonomy" id="412755"/>
    <lineage>
        <taxon>unclassified sequences</taxon>
        <taxon>metagenomes</taxon>
        <taxon>ecological metagenomes</taxon>
    </lineage>
</organism>
<sequence length="74" mass="8106">SKKNLKGKIKCKKTLLIEQGLRNTRLSIKAPLIGIISRLADQKGLDLVEKAMEKIINLGANLIILGTGDVHYPV</sequence>
<dbReference type="SUPFAM" id="SSF53756">
    <property type="entry name" value="UDP-Glycosyltransferase/glycogen phosphorylase"/>
    <property type="match status" value="1"/>
</dbReference>
<evidence type="ECO:0000313" key="1">
    <source>
        <dbReference type="EMBL" id="GAG67491.1"/>
    </source>
</evidence>
<accession>X1B669</accession>
<proteinExistence type="predicted"/>
<gene>
    <name evidence="1" type="ORF">S01H4_20800</name>
</gene>